<dbReference type="PANTHER" id="PTHR37164">
    <property type="entry name" value="BACTERIOHEMERYTHRIN"/>
    <property type="match status" value="1"/>
</dbReference>
<protein>
    <submittedName>
        <fullName evidence="6">Hemerythrin family protein</fullName>
    </submittedName>
</protein>
<keyword evidence="2" id="KW-0561">Oxygen transport</keyword>
<keyword evidence="4" id="KW-0408">Iron</keyword>
<feature type="domain" description="Hemerythrin-like" evidence="5">
    <location>
        <begin position="13"/>
        <end position="127"/>
    </location>
</feature>
<keyword evidence="2" id="KW-0813">Transport</keyword>
<dbReference type="EMBL" id="CP076134">
    <property type="protein sequence ID" value="QWG11511.1"/>
    <property type="molecule type" value="Genomic_DNA"/>
</dbReference>
<dbReference type="NCBIfam" id="NF033749">
    <property type="entry name" value="bact_hemeryth"/>
    <property type="match status" value="1"/>
</dbReference>
<keyword evidence="3" id="KW-0479">Metal-binding</keyword>
<dbReference type="Gene3D" id="1.20.120.50">
    <property type="entry name" value="Hemerythrin-like"/>
    <property type="match status" value="1"/>
</dbReference>
<name>A0A975NBK6_9BRAD</name>
<comment type="similarity">
    <text evidence="1">Belongs to the hemerythrin family.</text>
</comment>
<dbReference type="GO" id="GO:0046872">
    <property type="term" value="F:metal ion binding"/>
    <property type="evidence" value="ECO:0007669"/>
    <property type="project" value="UniProtKB-KW"/>
</dbReference>
<dbReference type="InterPro" id="IPR016131">
    <property type="entry name" value="Haemerythrin_Fe_BS"/>
</dbReference>
<dbReference type="InterPro" id="IPR012827">
    <property type="entry name" value="Hemerythrin_metal-bd"/>
</dbReference>
<reference evidence="6" key="1">
    <citation type="submission" date="2021-06" db="EMBL/GenBank/DDBJ databases">
        <title>Bradyrhizobium sp. S2-20-1 Genome sequencing.</title>
        <authorList>
            <person name="Jin L."/>
        </authorList>
    </citation>
    <scope>NUCLEOTIDE SEQUENCE</scope>
    <source>
        <strain evidence="6">S2-20-1</strain>
    </source>
</reference>
<dbReference type="SUPFAM" id="SSF47188">
    <property type="entry name" value="Hemerythrin-like"/>
    <property type="match status" value="1"/>
</dbReference>
<evidence type="ECO:0000256" key="4">
    <source>
        <dbReference type="ARBA" id="ARBA00023004"/>
    </source>
</evidence>
<dbReference type="Proteomes" id="UP000680839">
    <property type="component" value="Chromosome"/>
</dbReference>
<dbReference type="CDD" id="cd12107">
    <property type="entry name" value="Hemerythrin"/>
    <property type="match status" value="1"/>
</dbReference>
<evidence type="ECO:0000313" key="6">
    <source>
        <dbReference type="EMBL" id="QWG11511.1"/>
    </source>
</evidence>
<dbReference type="Pfam" id="PF01814">
    <property type="entry name" value="Hemerythrin"/>
    <property type="match status" value="1"/>
</dbReference>
<evidence type="ECO:0000313" key="7">
    <source>
        <dbReference type="Proteomes" id="UP000680839"/>
    </source>
</evidence>
<dbReference type="InterPro" id="IPR035938">
    <property type="entry name" value="Hemerythrin-like_sf"/>
</dbReference>
<dbReference type="NCBIfam" id="TIGR02481">
    <property type="entry name" value="hemeryth_dom"/>
    <property type="match status" value="1"/>
</dbReference>
<dbReference type="RefSeq" id="WP_215620388.1">
    <property type="nucleotide sequence ID" value="NZ_CP076134.1"/>
</dbReference>
<dbReference type="GO" id="GO:0005344">
    <property type="term" value="F:oxygen carrier activity"/>
    <property type="evidence" value="ECO:0007669"/>
    <property type="project" value="UniProtKB-KW"/>
</dbReference>
<dbReference type="InterPro" id="IPR012312">
    <property type="entry name" value="Hemerythrin-like"/>
</dbReference>
<sequence>MGLLHWESRYSVGIAAVDHEHRELVDLVNRLYEEATSRGSKDAVLDFFGDLFKAISAHFALEERFMRERSYDQLVQHKNDHERLLDEIRDIMEDFEASDRFDEGLLAQRLDAWFSRHFETHDARLHNALGTHPG</sequence>
<gene>
    <name evidence="6" type="ORF">KMZ29_17455</name>
</gene>
<evidence type="ECO:0000256" key="2">
    <source>
        <dbReference type="ARBA" id="ARBA00022621"/>
    </source>
</evidence>
<dbReference type="PANTHER" id="PTHR37164:SF1">
    <property type="entry name" value="BACTERIOHEMERYTHRIN"/>
    <property type="match status" value="1"/>
</dbReference>
<evidence type="ECO:0000256" key="3">
    <source>
        <dbReference type="ARBA" id="ARBA00022723"/>
    </source>
</evidence>
<evidence type="ECO:0000259" key="5">
    <source>
        <dbReference type="Pfam" id="PF01814"/>
    </source>
</evidence>
<dbReference type="InterPro" id="IPR050669">
    <property type="entry name" value="Hemerythrin"/>
</dbReference>
<proteinExistence type="inferred from homology"/>
<organism evidence="6 7">
    <name type="scientific">Bradyrhizobium sediminis</name>
    <dbReference type="NCBI Taxonomy" id="2840469"/>
    <lineage>
        <taxon>Bacteria</taxon>
        <taxon>Pseudomonadati</taxon>
        <taxon>Pseudomonadota</taxon>
        <taxon>Alphaproteobacteria</taxon>
        <taxon>Hyphomicrobiales</taxon>
        <taxon>Nitrobacteraceae</taxon>
        <taxon>Bradyrhizobium</taxon>
    </lineage>
</organism>
<dbReference type="PROSITE" id="PS00550">
    <property type="entry name" value="HEMERYTHRINS"/>
    <property type="match status" value="1"/>
</dbReference>
<evidence type="ECO:0000256" key="1">
    <source>
        <dbReference type="ARBA" id="ARBA00010587"/>
    </source>
</evidence>
<accession>A0A975NBK6</accession>
<dbReference type="AlphaFoldDB" id="A0A975NBK6"/>